<evidence type="ECO:0000256" key="11">
    <source>
        <dbReference type="ARBA" id="ARBA00044770"/>
    </source>
</evidence>
<accession>A0A561XNG0</accession>
<dbReference type="Gene3D" id="3.40.710.10">
    <property type="entry name" value="DD-peptidase/beta-lactamase superfamily"/>
    <property type="match status" value="1"/>
</dbReference>
<comment type="pathway">
    <text evidence="1">Cell wall biogenesis; peptidoglycan biosynthesis.</text>
</comment>
<evidence type="ECO:0000256" key="6">
    <source>
        <dbReference type="ARBA" id="ARBA00022676"/>
    </source>
</evidence>
<name>A0A561XNG0_ACIDE</name>
<dbReference type="PROSITE" id="PS00138">
    <property type="entry name" value="SUBTILASE_SER"/>
    <property type="match status" value="1"/>
</dbReference>
<feature type="domain" description="Glycosyl transferase family 51" evidence="16">
    <location>
        <begin position="43"/>
        <end position="220"/>
    </location>
</feature>
<dbReference type="InterPro" id="IPR001460">
    <property type="entry name" value="PCN-bd_Tpept"/>
</dbReference>
<sequence>MRTQAIALVLAACASGAWAIPTFDEVRADFKPSDTLILSREGEVLQRLRTDATVRRGQWVPLADVSPALRQALVLSEDKRFFEHSGVDWRAASAAAWGNLWNQRTRGASTITMQLAGLLDGDWRQGPGGRTVVQKVGQTVAAQVLDRRWRKDQILEAYLNLVPFRSELVGIDALSRTLFGKAAHGLDDREAAVAAALVRAPNARPVLVAQRACGVLRDMQQRPSTPASPAAPAVRVDCDALDLFTTAALQRRAFDASEGVAPHFARYLLRQRDKDSAVPERVATTLRAPLQRFAMQSLQQHLRELRGRHVEDGAVLVLDNATGAVLAWVGSSGQLSQASEVDGVLALRQPGSTLKPFLYAQAIAERRLTAASLVEDSPAQITTAGGLYIPQNYDRQFKGWVSVRTALAASLNVPAVRTLVMVTPDAFHRQLGAMGLPLRESGDYFGYSLALGSPEVPLLHLTNAYRTLANGGRASPVAVTLANGGRQGSVAPADAKPRFTPATDPRAAFIVGDILSDGNARARTFGTDSVLATRFWTAVKTGTSKDMRDNWAVGWSERYTVGVWVGNASGAAMHEVSGTSGAAPIWAAVMGFLHAREPSRAPKAPGGLVRAAVRFGPGQPPSAGVPQPLEAARDEWFVPGTQQSLFAIDSIASEPYSTSASGQKFSKNAASTPTAPPAGASARITAPASGTVIALDPDIPPMRQRLQFTATGDAVQWRLDGKTLGRGPRVAWMPWPGRHVVQITDAQGKVLDEVRLEVRGAGVVASPTRAGAH</sequence>
<dbReference type="InterPro" id="IPR001264">
    <property type="entry name" value="Glyco_trans_51"/>
</dbReference>
<evidence type="ECO:0000259" key="17">
    <source>
        <dbReference type="Pfam" id="PF06832"/>
    </source>
</evidence>
<dbReference type="SUPFAM" id="SSF53955">
    <property type="entry name" value="Lysozyme-like"/>
    <property type="match status" value="1"/>
</dbReference>
<feature type="domain" description="Penicillin-binding protein transpeptidase" evidence="15">
    <location>
        <begin position="313"/>
        <end position="587"/>
    </location>
</feature>
<evidence type="ECO:0000256" key="10">
    <source>
        <dbReference type="ARBA" id="ARBA00023268"/>
    </source>
</evidence>
<dbReference type="GO" id="GO:0008955">
    <property type="term" value="F:peptidoglycan glycosyltransferase activity"/>
    <property type="evidence" value="ECO:0007669"/>
    <property type="project" value="UniProtKB-EC"/>
</dbReference>
<dbReference type="Pfam" id="PF00905">
    <property type="entry name" value="Transpeptidase"/>
    <property type="match status" value="1"/>
</dbReference>
<feature type="signal peptide" evidence="14">
    <location>
        <begin position="1"/>
        <end position="19"/>
    </location>
</feature>
<dbReference type="Pfam" id="PF06832">
    <property type="entry name" value="BiPBP_C"/>
    <property type="match status" value="1"/>
</dbReference>
<keyword evidence="4" id="KW-0121">Carboxypeptidase</keyword>
<keyword evidence="9" id="KW-0720">Serine protease</keyword>
<dbReference type="InterPro" id="IPR011815">
    <property type="entry name" value="PBP_1c"/>
</dbReference>
<dbReference type="Gene3D" id="1.10.3810.10">
    <property type="entry name" value="Biosynthetic peptidoglycan transglycosylase-like"/>
    <property type="match status" value="1"/>
</dbReference>
<dbReference type="InterPro" id="IPR012338">
    <property type="entry name" value="Beta-lactam/transpept-like"/>
</dbReference>
<evidence type="ECO:0000256" key="3">
    <source>
        <dbReference type="ARBA" id="ARBA00007739"/>
    </source>
</evidence>
<evidence type="ECO:0000256" key="8">
    <source>
        <dbReference type="ARBA" id="ARBA00022801"/>
    </source>
</evidence>
<evidence type="ECO:0000256" key="4">
    <source>
        <dbReference type="ARBA" id="ARBA00022645"/>
    </source>
</evidence>
<organism evidence="18 19">
    <name type="scientific">Acidovorax delafieldii</name>
    <name type="common">Pseudomonas delafieldii</name>
    <dbReference type="NCBI Taxonomy" id="47920"/>
    <lineage>
        <taxon>Bacteria</taxon>
        <taxon>Pseudomonadati</taxon>
        <taxon>Pseudomonadota</taxon>
        <taxon>Betaproteobacteria</taxon>
        <taxon>Burkholderiales</taxon>
        <taxon>Comamonadaceae</taxon>
        <taxon>Acidovorax</taxon>
    </lineage>
</organism>
<dbReference type="PANTHER" id="PTHR32282:SF15">
    <property type="entry name" value="PENICILLIN-BINDING PROTEIN 1C"/>
    <property type="match status" value="1"/>
</dbReference>
<dbReference type="GO" id="GO:0009252">
    <property type="term" value="P:peptidoglycan biosynthetic process"/>
    <property type="evidence" value="ECO:0007669"/>
    <property type="project" value="UniProtKB-UniPathway"/>
</dbReference>
<dbReference type="SUPFAM" id="SSF56601">
    <property type="entry name" value="beta-lactamase/transpeptidase-like"/>
    <property type="match status" value="1"/>
</dbReference>
<keyword evidence="5" id="KW-0645">Protease</keyword>
<evidence type="ECO:0000256" key="13">
    <source>
        <dbReference type="SAM" id="MobiDB-lite"/>
    </source>
</evidence>
<keyword evidence="6" id="KW-0328">Glycosyltransferase</keyword>
<feature type="compositionally biased region" description="Low complexity" evidence="13">
    <location>
        <begin position="669"/>
        <end position="682"/>
    </location>
</feature>
<evidence type="ECO:0000256" key="9">
    <source>
        <dbReference type="ARBA" id="ARBA00022825"/>
    </source>
</evidence>
<comment type="similarity">
    <text evidence="2">In the C-terminal section; belongs to the transpeptidase family.</text>
</comment>
<evidence type="ECO:0000256" key="12">
    <source>
        <dbReference type="ARBA" id="ARBA00049902"/>
    </source>
</evidence>
<dbReference type="InterPro" id="IPR009647">
    <property type="entry name" value="PBP_C"/>
</dbReference>
<dbReference type="EMBL" id="VJWE01000013">
    <property type="protein sequence ID" value="TWG37648.1"/>
    <property type="molecule type" value="Genomic_DNA"/>
</dbReference>
<dbReference type="GO" id="GO:0004180">
    <property type="term" value="F:carboxypeptidase activity"/>
    <property type="evidence" value="ECO:0007669"/>
    <property type="project" value="UniProtKB-KW"/>
</dbReference>
<dbReference type="GeneID" id="51111754"/>
<dbReference type="Proteomes" id="UP000321485">
    <property type="component" value="Unassembled WGS sequence"/>
</dbReference>
<keyword evidence="8" id="KW-0378">Hydrolase</keyword>
<dbReference type="PANTHER" id="PTHR32282">
    <property type="entry name" value="BINDING PROTEIN TRANSPEPTIDASE, PUTATIVE-RELATED"/>
    <property type="match status" value="1"/>
</dbReference>
<evidence type="ECO:0000256" key="5">
    <source>
        <dbReference type="ARBA" id="ARBA00022670"/>
    </source>
</evidence>
<evidence type="ECO:0000259" key="15">
    <source>
        <dbReference type="Pfam" id="PF00905"/>
    </source>
</evidence>
<dbReference type="GO" id="GO:0030288">
    <property type="term" value="C:outer membrane-bounded periplasmic space"/>
    <property type="evidence" value="ECO:0007669"/>
    <property type="project" value="TreeGrafter"/>
</dbReference>
<keyword evidence="14" id="KW-0732">Signal</keyword>
<evidence type="ECO:0000313" key="19">
    <source>
        <dbReference type="Proteomes" id="UP000321485"/>
    </source>
</evidence>
<keyword evidence="7" id="KW-0808">Transferase</keyword>
<dbReference type="GO" id="GO:0008236">
    <property type="term" value="F:serine-type peptidase activity"/>
    <property type="evidence" value="ECO:0007669"/>
    <property type="project" value="UniProtKB-KW"/>
</dbReference>
<dbReference type="EC" id="2.4.99.28" evidence="11"/>
<dbReference type="GO" id="GO:0008658">
    <property type="term" value="F:penicillin binding"/>
    <property type="evidence" value="ECO:0007669"/>
    <property type="project" value="InterPro"/>
</dbReference>
<evidence type="ECO:0000256" key="7">
    <source>
        <dbReference type="ARBA" id="ARBA00022679"/>
    </source>
</evidence>
<dbReference type="Pfam" id="PF00912">
    <property type="entry name" value="Transgly"/>
    <property type="match status" value="1"/>
</dbReference>
<dbReference type="UniPathway" id="UPA00219"/>
<comment type="similarity">
    <text evidence="3">In the N-terminal section; belongs to the glycosyltransferase 51 family.</text>
</comment>
<proteinExistence type="inferred from homology"/>
<dbReference type="AlphaFoldDB" id="A0A561XNG0"/>
<gene>
    <name evidence="18" type="ORF">ATF69_2696</name>
</gene>
<feature type="compositionally biased region" description="Polar residues" evidence="13">
    <location>
        <begin position="659"/>
        <end position="668"/>
    </location>
</feature>
<dbReference type="InterPro" id="IPR023828">
    <property type="entry name" value="Peptidase_S8_Ser-AS"/>
</dbReference>
<feature type="region of interest" description="Disordered" evidence="13">
    <location>
        <begin position="659"/>
        <end position="683"/>
    </location>
</feature>
<reference evidence="18 19" key="1">
    <citation type="journal article" date="2015" name="Stand. Genomic Sci.">
        <title>Genomic Encyclopedia of Bacterial and Archaeal Type Strains, Phase III: the genomes of soil and plant-associated and newly described type strains.</title>
        <authorList>
            <person name="Whitman W.B."/>
            <person name="Woyke T."/>
            <person name="Klenk H.P."/>
            <person name="Zhou Y."/>
            <person name="Lilburn T.G."/>
            <person name="Beck B.J."/>
            <person name="De Vos P."/>
            <person name="Vandamme P."/>
            <person name="Eisen J.A."/>
            <person name="Garrity G."/>
            <person name="Hugenholtz P."/>
            <person name="Kyrpides N.C."/>
        </authorList>
    </citation>
    <scope>NUCLEOTIDE SEQUENCE [LARGE SCALE GENOMIC DNA]</scope>
    <source>
        <strain evidence="18 19">DSM 64</strain>
    </source>
</reference>
<dbReference type="NCBIfam" id="TIGR02073">
    <property type="entry name" value="PBP_1c"/>
    <property type="match status" value="1"/>
</dbReference>
<dbReference type="InterPro" id="IPR050396">
    <property type="entry name" value="Glycosyltr_51/Transpeptidase"/>
</dbReference>
<comment type="caution">
    <text evidence="18">The sequence shown here is derived from an EMBL/GenBank/DDBJ whole genome shotgun (WGS) entry which is preliminary data.</text>
</comment>
<evidence type="ECO:0000256" key="14">
    <source>
        <dbReference type="SAM" id="SignalP"/>
    </source>
</evidence>
<dbReference type="InterPro" id="IPR023346">
    <property type="entry name" value="Lysozyme-like_dom_sf"/>
</dbReference>
<dbReference type="RefSeq" id="WP_146871336.1">
    <property type="nucleotide sequence ID" value="NZ_VJWE01000013.1"/>
</dbReference>
<feature type="domain" description="Penicillin-binding C-terminal" evidence="17">
    <location>
        <begin position="678"/>
        <end position="755"/>
    </location>
</feature>
<evidence type="ECO:0000313" key="18">
    <source>
        <dbReference type="EMBL" id="TWG37648.1"/>
    </source>
</evidence>
<evidence type="ECO:0000256" key="1">
    <source>
        <dbReference type="ARBA" id="ARBA00004752"/>
    </source>
</evidence>
<feature type="chain" id="PRO_5022011579" description="peptidoglycan glycosyltransferase" evidence="14">
    <location>
        <begin position="20"/>
        <end position="773"/>
    </location>
</feature>
<evidence type="ECO:0000259" key="16">
    <source>
        <dbReference type="Pfam" id="PF00912"/>
    </source>
</evidence>
<dbReference type="GO" id="GO:0006508">
    <property type="term" value="P:proteolysis"/>
    <property type="evidence" value="ECO:0007669"/>
    <property type="project" value="UniProtKB-KW"/>
</dbReference>
<dbReference type="InterPro" id="IPR036950">
    <property type="entry name" value="PBP_transglycosylase"/>
</dbReference>
<keyword evidence="10" id="KW-0511">Multifunctional enzyme</keyword>
<comment type="catalytic activity">
    <reaction evidence="12">
        <text>[GlcNAc-(1-&gt;4)-Mur2Ac(oyl-L-Ala-gamma-D-Glu-L-Lys-D-Ala-D-Ala)](n)-di-trans,octa-cis-undecaprenyl diphosphate + beta-D-GlcNAc-(1-&gt;4)-Mur2Ac(oyl-L-Ala-gamma-D-Glu-L-Lys-D-Ala-D-Ala)-di-trans,octa-cis-undecaprenyl diphosphate = [GlcNAc-(1-&gt;4)-Mur2Ac(oyl-L-Ala-gamma-D-Glu-L-Lys-D-Ala-D-Ala)](n+1)-di-trans,octa-cis-undecaprenyl diphosphate + di-trans,octa-cis-undecaprenyl diphosphate + H(+)</text>
        <dbReference type="Rhea" id="RHEA:23708"/>
        <dbReference type="Rhea" id="RHEA-COMP:9602"/>
        <dbReference type="Rhea" id="RHEA-COMP:9603"/>
        <dbReference type="ChEBI" id="CHEBI:15378"/>
        <dbReference type="ChEBI" id="CHEBI:58405"/>
        <dbReference type="ChEBI" id="CHEBI:60033"/>
        <dbReference type="ChEBI" id="CHEBI:78435"/>
        <dbReference type="EC" id="2.4.99.28"/>
    </reaction>
</comment>
<protein>
    <recommendedName>
        <fullName evidence="11">peptidoglycan glycosyltransferase</fullName>
        <ecNumber evidence="11">2.4.99.28</ecNumber>
    </recommendedName>
</protein>
<evidence type="ECO:0000256" key="2">
    <source>
        <dbReference type="ARBA" id="ARBA00007090"/>
    </source>
</evidence>